<dbReference type="GeneID" id="57145248"/>
<keyword evidence="1" id="KW-1133">Transmembrane helix</keyword>
<evidence type="ECO:0000313" key="2">
    <source>
        <dbReference type="EMBL" id="GEB46617.1"/>
    </source>
</evidence>
<feature type="transmembrane region" description="Helical" evidence="1">
    <location>
        <begin position="20"/>
        <end position="40"/>
    </location>
</feature>
<dbReference type="EMBL" id="BJML01000008">
    <property type="protein sequence ID" value="GEB46617.1"/>
    <property type="molecule type" value="Genomic_DNA"/>
</dbReference>
<evidence type="ECO:0000313" key="3">
    <source>
        <dbReference type="Proteomes" id="UP000319525"/>
    </source>
</evidence>
<evidence type="ECO:0000256" key="1">
    <source>
        <dbReference type="SAM" id="Phobius"/>
    </source>
</evidence>
<protein>
    <recommendedName>
        <fullName evidence="4">DUF4190 domain-containing protein</fullName>
    </recommendedName>
</protein>
<comment type="caution">
    <text evidence="2">The sequence shown here is derived from an EMBL/GenBank/DDBJ whole genome shotgun (WGS) entry which is preliminary data.</text>
</comment>
<dbReference type="Proteomes" id="UP000319525">
    <property type="component" value="Unassembled WGS sequence"/>
</dbReference>
<proteinExistence type="predicted"/>
<organism evidence="2 3">
    <name type="scientific">Microbacterium testaceum</name>
    <name type="common">Aureobacterium testaceum</name>
    <name type="synonym">Brevibacterium testaceum</name>
    <dbReference type="NCBI Taxonomy" id="2033"/>
    <lineage>
        <taxon>Bacteria</taxon>
        <taxon>Bacillati</taxon>
        <taxon>Actinomycetota</taxon>
        <taxon>Actinomycetes</taxon>
        <taxon>Micrococcales</taxon>
        <taxon>Microbacteriaceae</taxon>
        <taxon>Microbacterium</taxon>
    </lineage>
</organism>
<sequence length="118" mass="11960">MTSPALPPQQPPFPPPPLPAVTNGTAIAAVVLGPIAVLNAAFVPLPYLGIVAIFTAFPLAVATIILGHLGLRTAGRYGVGRALAVIGLICGYLALGVILSTAATFFSLFLLSRPSMVG</sequence>
<keyword evidence="1" id="KW-0812">Transmembrane</keyword>
<evidence type="ECO:0008006" key="4">
    <source>
        <dbReference type="Google" id="ProtNLM"/>
    </source>
</evidence>
<dbReference type="AlphaFoldDB" id="A0A4Y3QPB2"/>
<reference evidence="2 3" key="1">
    <citation type="submission" date="2019-06" db="EMBL/GenBank/DDBJ databases">
        <title>Whole genome shotgun sequence of Microbacterium testaceum NBRC 12675.</title>
        <authorList>
            <person name="Hosoyama A."/>
            <person name="Uohara A."/>
            <person name="Ohji S."/>
            <person name="Ichikawa N."/>
        </authorList>
    </citation>
    <scope>NUCLEOTIDE SEQUENCE [LARGE SCALE GENOMIC DNA]</scope>
    <source>
        <strain evidence="2 3">NBRC 12675</strain>
    </source>
</reference>
<feature type="transmembrane region" description="Helical" evidence="1">
    <location>
        <begin position="47"/>
        <end position="71"/>
    </location>
</feature>
<keyword evidence="1" id="KW-0472">Membrane</keyword>
<dbReference type="OrthoDB" id="4374883at2"/>
<name>A0A4Y3QPB2_MICTE</name>
<feature type="transmembrane region" description="Helical" evidence="1">
    <location>
        <begin position="83"/>
        <end position="111"/>
    </location>
</feature>
<dbReference type="RefSeq" id="WP_141377889.1">
    <property type="nucleotide sequence ID" value="NZ_BJML01000008.1"/>
</dbReference>
<accession>A0A4Y3QPB2</accession>
<gene>
    <name evidence="2" type="ORF">MTE01_25620</name>
</gene>